<dbReference type="EMBL" id="PEIB01000004">
    <property type="protein sequence ID" value="RXJ74111.1"/>
    <property type="molecule type" value="Genomic_DNA"/>
</dbReference>
<protein>
    <submittedName>
        <fullName evidence="1">Uncharacterized protein</fullName>
    </submittedName>
</protein>
<proteinExistence type="predicted"/>
<dbReference type="Proteomes" id="UP000290287">
    <property type="component" value="Unassembled WGS sequence"/>
</dbReference>
<keyword evidence="2" id="KW-1185">Reference proteome</keyword>
<dbReference type="RefSeq" id="WP_129121468.1">
    <property type="nucleotide sequence ID" value="NZ_PEIB01000004.1"/>
</dbReference>
<comment type="caution">
    <text evidence="1">The sequence shown here is derived from an EMBL/GenBank/DDBJ whole genome shotgun (WGS) entry which is preliminary data.</text>
</comment>
<reference evidence="1 2" key="1">
    <citation type="submission" date="2017-10" db="EMBL/GenBank/DDBJ databases">
        <title>Nyctiphanis sp. nov., isolated from the stomach of the euphausiid Nyctiphanes simplex (Hansen, 1911) in the Gulf of California.</title>
        <authorList>
            <person name="Gomez-Gil B."/>
            <person name="Aguilar-Mendez M."/>
            <person name="Lopez-Cortes A."/>
            <person name="Gomez-Gutierrez J."/>
            <person name="Roque A."/>
            <person name="Lang E."/>
            <person name="Gonzalez-Castillo A."/>
        </authorList>
    </citation>
    <scope>NUCLEOTIDE SEQUENCE [LARGE SCALE GENOMIC DNA]</scope>
    <source>
        <strain evidence="1 2">CAIM 600</strain>
    </source>
</reference>
<gene>
    <name evidence="1" type="ORF">CS022_05645</name>
</gene>
<organism evidence="1 2">
    <name type="scientific">Veronia nyctiphanis</name>
    <dbReference type="NCBI Taxonomy" id="1278244"/>
    <lineage>
        <taxon>Bacteria</taxon>
        <taxon>Pseudomonadati</taxon>
        <taxon>Pseudomonadota</taxon>
        <taxon>Gammaproteobacteria</taxon>
        <taxon>Vibrionales</taxon>
        <taxon>Vibrionaceae</taxon>
        <taxon>Veronia</taxon>
    </lineage>
</organism>
<sequence>MPAIIAVFCTSIIAIGAFSWFHFFPEPLTNTTWSCNSFTQYSGYGADEEKGVRHEYDTLIFLSDAHARLIKRGFQQNDGDRQRGYQIDYVVNYQQYHQQLNLQFSDVDWVWGDIASWRRSVQSHEGVSAVFNYKRDGNHLFLWTGKHGNRMVCSRYIEDNKELH</sequence>
<dbReference type="OrthoDB" id="5886340at2"/>
<accession>A0A4Q0YYG6</accession>
<dbReference type="AlphaFoldDB" id="A0A4Q0YYG6"/>
<evidence type="ECO:0000313" key="1">
    <source>
        <dbReference type="EMBL" id="RXJ74111.1"/>
    </source>
</evidence>
<evidence type="ECO:0000313" key="2">
    <source>
        <dbReference type="Proteomes" id="UP000290287"/>
    </source>
</evidence>
<name>A0A4Q0YYG6_9GAMM</name>